<dbReference type="InterPro" id="IPR013785">
    <property type="entry name" value="Aldolase_TIM"/>
</dbReference>
<gene>
    <name evidence="1" type="ORF">Enr10x_40350</name>
</gene>
<proteinExistence type="predicted"/>
<dbReference type="AlphaFoldDB" id="A0A517QAN8"/>
<reference evidence="1 2" key="1">
    <citation type="submission" date="2019-03" db="EMBL/GenBank/DDBJ databases">
        <title>Deep-cultivation of Planctomycetes and their phenomic and genomic characterization uncovers novel biology.</title>
        <authorList>
            <person name="Wiegand S."/>
            <person name="Jogler M."/>
            <person name="Boedeker C."/>
            <person name="Pinto D."/>
            <person name="Vollmers J."/>
            <person name="Rivas-Marin E."/>
            <person name="Kohn T."/>
            <person name="Peeters S.H."/>
            <person name="Heuer A."/>
            <person name="Rast P."/>
            <person name="Oberbeckmann S."/>
            <person name="Bunk B."/>
            <person name="Jeske O."/>
            <person name="Meyerdierks A."/>
            <person name="Storesund J.E."/>
            <person name="Kallscheuer N."/>
            <person name="Luecker S."/>
            <person name="Lage O.M."/>
            <person name="Pohl T."/>
            <person name="Merkel B.J."/>
            <person name="Hornburger P."/>
            <person name="Mueller R.-W."/>
            <person name="Bruemmer F."/>
            <person name="Labrenz M."/>
            <person name="Spormann A.M."/>
            <person name="Op den Camp H."/>
            <person name="Overmann J."/>
            <person name="Amann R."/>
            <person name="Jetten M.S.M."/>
            <person name="Mascher T."/>
            <person name="Medema M.H."/>
            <person name="Devos D.P."/>
            <person name="Kaster A.-K."/>
            <person name="Ovreas L."/>
            <person name="Rohde M."/>
            <person name="Galperin M.Y."/>
            <person name="Jogler C."/>
        </authorList>
    </citation>
    <scope>NUCLEOTIDE SEQUENCE [LARGE SCALE GENOMIC DNA]</scope>
    <source>
        <strain evidence="1 2">Enr10</strain>
    </source>
</reference>
<dbReference type="EMBL" id="CP037421">
    <property type="protein sequence ID" value="QDT28690.1"/>
    <property type="molecule type" value="Genomic_DNA"/>
</dbReference>
<dbReference type="Proteomes" id="UP000315647">
    <property type="component" value="Chromosome"/>
</dbReference>
<keyword evidence="2" id="KW-1185">Reference proteome</keyword>
<name>A0A517QAN8_9PLAN</name>
<protein>
    <submittedName>
        <fullName evidence="1">Uncharacterized protein</fullName>
    </submittedName>
</protein>
<sequence>MVTSDRSHKGLSPSITAPCPAHFLDTVDTADLYLNRPEWSIPRRAKSVAAMIHLIRDIKRVAPKKFIMQNRGLNLIGRSVIVGETAQIVVLGLDLEHRHPGNPDGLLWESAFAHSGDWIEAREREMIRIQNNGFTSVFTLGYSDSSVSRKTFFQKSEADGFIPAWASSTTKLHLELTQQPPGK</sequence>
<organism evidence="1 2">
    <name type="scientific">Gimesia panareensis</name>
    <dbReference type="NCBI Taxonomy" id="2527978"/>
    <lineage>
        <taxon>Bacteria</taxon>
        <taxon>Pseudomonadati</taxon>
        <taxon>Planctomycetota</taxon>
        <taxon>Planctomycetia</taxon>
        <taxon>Planctomycetales</taxon>
        <taxon>Planctomycetaceae</taxon>
        <taxon>Gimesia</taxon>
    </lineage>
</organism>
<dbReference type="Gene3D" id="3.20.20.70">
    <property type="entry name" value="Aldolase class I"/>
    <property type="match status" value="1"/>
</dbReference>
<accession>A0A517QAN8</accession>
<evidence type="ECO:0000313" key="1">
    <source>
        <dbReference type="EMBL" id="QDT28690.1"/>
    </source>
</evidence>
<dbReference type="RefSeq" id="WP_145451068.1">
    <property type="nucleotide sequence ID" value="NZ_CP037421.1"/>
</dbReference>
<evidence type="ECO:0000313" key="2">
    <source>
        <dbReference type="Proteomes" id="UP000315647"/>
    </source>
</evidence>